<evidence type="ECO:0000256" key="3">
    <source>
        <dbReference type="RuleBase" id="RU000454"/>
    </source>
</evidence>
<keyword evidence="6" id="KW-1185">Reference proteome</keyword>
<dbReference type="SUPFAM" id="SSF50630">
    <property type="entry name" value="Acid proteases"/>
    <property type="match status" value="1"/>
</dbReference>
<dbReference type="EMBL" id="KZ995021">
    <property type="protein sequence ID" value="RKO91538.1"/>
    <property type="molecule type" value="Genomic_DNA"/>
</dbReference>
<feature type="domain" description="Peptidase A1" evidence="4">
    <location>
        <begin position="1"/>
        <end position="147"/>
    </location>
</feature>
<dbReference type="Gene3D" id="2.40.70.10">
    <property type="entry name" value="Acid Proteases"/>
    <property type="match status" value="1"/>
</dbReference>
<reference evidence="6" key="1">
    <citation type="journal article" date="2018" name="Nat. Microbiol.">
        <title>Leveraging single-cell genomics to expand the fungal tree of life.</title>
        <authorList>
            <person name="Ahrendt S.R."/>
            <person name="Quandt C.A."/>
            <person name="Ciobanu D."/>
            <person name="Clum A."/>
            <person name="Salamov A."/>
            <person name="Andreopoulos B."/>
            <person name="Cheng J.F."/>
            <person name="Woyke T."/>
            <person name="Pelin A."/>
            <person name="Henrissat B."/>
            <person name="Reynolds N.K."/>
            <person name="Benny G.L."/>
            <person name="Smith M.E."/>
            <person name="James T.Y."/>
            <person name="Grigoriev I.V."/>
        </authorList>
    </citation>
    <scope>NUCLEOTIDE SEQUENCE [LARGE SCALE GENOMIC DNA]</scope>
</reference>
<dbReference type="InterPro" id="IPR021109">
    <property type="entry name" value="Peptidase_aspartic_dom_sf"/>
</dbReference>
<protein>
    <submittedName>
        <fullName evidence="5">Aspartic peptidase domain-containing protein</fullName>
    </submittedName>
</protein>
<dbReference type="PROSITE" id="PS51767">
    <property type="entry name" value="PEPTIDASE_A1"/>
    <property type="match status" value="1"/>
</dbReference>
<feature type="non-terminal residue" evidence="5">
    <location>
        <position position="1"/>
    </location>
</feature>
<name>A0A4P9WJ81_9FUNG</name>
<evidence type="ECO:0000259" key="4">
    <source>
        <dbReference type="PROSITE" id="PS51767"/>
    </source>
</evidence>
<dbReference type="InterPro" id="IPR001969">
    <property type="entry name" value="Aspartic_peptidase_AS"/>
</dbReference>
<evidence type="ECO:0000256" key="2">
    <source>
        <dbReference type="ARBA" id="ARBA00022750"/>
    </source>
</evidence>
<accession>A0A4P9WJ81</accession>
<evidence type="ECO:0000256" key="1">
    <source>
        <dbReference type="ARBA" id="ARBA00007447"/>
    </source>
</evidence>
<dbReference type="PANTHER" id="PTHR47966">
    <property type="entry name" value="BETA-SITE APP-CLEAVING ENZYME, ISOFORM A-RELATED"/>
    <property type="match status" value="1"/>
</dbReference>
<keyword evidence="3" id="KW-0378">Hydrolase</keyword>
<comment type="similarity">
    <text evidence="1 3">Belongs to the peptidase A1 family.</text>
</comment>
<dbReference type="OrthoDB" id="2135668at2759"/>
<dbReference type="InterPro" id="IPR033121">
    <property type="entry name" value="PEPTIDASE_A1"/>
</dbReference>
<dbReference type="PANTHER" id="PTHR47966:SF51">
    <property type="entry name" value="BETA-SITE APP-CLEAVING ENZYME, ISOFORM A-RELATED"/>
    <property type="match status" value="1"/>
</dbReference>
<keyword evidence="3" id="KW-0645">Protease</keyword>
<dbReference type="AlphaFoldDB" id="A0A4P9WJ81"/>
<keyword evidence="2 3" id="KW-0064">Aspartyl protease</keyword>
<dbReference type="PRINTS" id="PR00792">
    <property type="entry name" value="PEPSIN"/>
</dbReference>
<gene>
    <name evidence="5" type="ORF">BDK51DRAFT_31230</name>
</gene>
<dbReference type="PROSITE" id="PS00141">
    <property type="entry name" value="ASP_PROTEASE"/>
    <property type="match status" value="1"/>
</dbReference>
<evidence type="ECO:0000313" key="6">
    <source>
        <dbReference type="Proteomes" id="UP000269721"/>
    </source>
</evidence>
<organism evidence="5 6">
    <name type="scientific">Blyttiomyces helicus</name>
    <dbReference type="NCBI Taxonomy" id="388810"/>
    <lineage>
        <taxon>Eukaryota</taxon>
        <taxon>Fungi</taxon>
        <taxon>Fungi incertae sedis</taxon>
        <taxon>Chytridiomycota</taxon>
        <taxon>Chytridiomycota incertae sedis</taxon>
        <taxon>Chytridiomycetes</taxon>
        <taxon>Chytridiomycetes incertae sedis</taxon>
        <taxon>Blyttiomyces</taxon>
    </lineage>
</organism>
<dbReference type="GO" id="GO:0006508">
    <property type="term" value="P:proteolysis"/>
    <property type="evidence" value="ECO:0007669"/>
    <property type="project" value="UniProtKB-KW"/>
</dbReference>
<dbReference type="Pfam" id="PF00026">
    <property type="entry name" value="Asp"/>
    <property type="match status" value="1"/>
</dbReference>
<dbReference type="Proteomes" id="UP000269721">
    <property type="component" value="Unassembled WGS sequence"/>
</dbReference>
<dbReference type="GO" id="GO:0004190">
    <property type="term" value="F:aspartic-type endopeptidase activity"/>
    <property type="evidence" value="ECO:0007669"/>
    <property type="project" value="UniProtKB-KW"/>
</dbReference>
<evidence type="ECO:0000313" key="5">
    <source>
        <dbReference type="EMBL" id="RKO91538.1"/>
    </source>
</evidence>
<dbReference type="InterPro" id="IPR001461">
    <property type="entry name" value="Aspartic_peptidase_A1"/>
</dbReference>
<proteinExistence type="inferred from homology"/>
<sequence>PITTNPGYWKFDISAGKYEVGAASGSLSSSGLVTAAMSDTGSTLVSLPTDVTTAIWDETGATDDGTGDGTANIPCSVAKTGPDVYFTFSNKPYAVPAAVYVIDNGDGTCMSGFAGGAEHDGVSIFGDVFLREWYSLYDIEHKRIGFAKAHHP</sequence>